<dbReference type="InterPro" id="IPR002109">
    <property type="entry name" value="Glutaredoxin"/>
</dbReference>
<dbReference type="GO" id="GO:0045454">
    <property type="term" value="P:cell redox homeostasis"/>
    <property type="evidence" value="ECO:0007669"/>
    <property type="project" value="TreeGrafter"/>
</dbReference>
<keyword evidence="2" id="KW-1185">Reference proteome</keyword>
<dbReference type="KEGG" id="bteq:G4P54_14945"/>
<reference evidence="1 2" key="1">
    <citation type="submission" date="2020-02" db="EMBL/GenBank/DDBJ databases">
        <title>Genome sequencing, annotation and comparative genomic analysis of Bacillus tequilensis EA-CB0015, an effective biological control agent against Pseudocercospora fijiensis in banana plants.</title>
        <authorList>
            <person name="Cuellar-Gaviria T.Z."/>
            <person name="Ju K.-S."/>
            <person name="Villegas-Escobar V."/>
        </authorList>
    </citation>
    <scope>NUCLEOTIDE SEQUENCE [LARGE SCALE GENOMIC DNA]</scope>
    <source>
        <strain evidence="1 2">EA-CB0015</strain>
    </source>
</reference>
<accession>A0A6H0WQM4</accession>
<dbReference type="Proteomes" id="UP000501914">
    <property type="component" value="Chromosome"/>
</dbReference>
<evidence type="ECO:0000313" key="2">
    <source>
        <dbReference type="Proteomes" id="UP000501914"/>
    </source>
</evidence>
<name>A0A6H0WQM4_9BACI</name>
<organism evidence="1 2">
    <name type="scientific">Bacillus tequilensis</name>
    <dbReference type="NCBI Taxonomy" id="227866"/>
    <lineage>
        <taxon>Bacteria</taxon>
        <taxon>Bacillati</taxon>
        <taxon>Bacillota</taxon>
        <taxon>Bacilli</taxon>
        <taxon>Bacillales</taxon>
        <taxon>Bacillaceae</taxon>
        <taxon>Bacillus</taxon>
    </lineage>
</organism>
<dbReference type="EMBL" id="CP048852">
    <property type="protein sequence ID" value="QIW81005.1"/>
    <property type="molecule type" value="Genomic_DNA"/>
</dbReference>
<dbReference type="Gene3D" id="3.40.30.10">
    <property type="entry name" value="Glutaredoxin"/>
    <property type="match status" value="1"/>
</dbReference>
<dbReference type="OrthoDB" id="2192230at2"/>
<sequence>MSDVMNIVVWSKKGCSYCEEVKNYLNEKGIAFQNIDVSEKEELRDILQAKYGIRHVPVVEIGSGNQYQGITEIGIEHLGRALAEYAQIKEAKR</sequence>
<protein>
    <submittedName>
        <fullName evidence="1">Glutaredoxin family protein</fullName>
    </submittedName>
</protein>
<dbReference type="Pfam" id="PF00462">
    <property type="entry name" value="Glutaredoxin"/>
    <property type="match status" value="1"/>
</dbReference>
<evidence type="ECO:0000313" key="1">
    <source>
        <dbReference type="EMBL" id="QIW81005.1"/>
    </source>
</evidence>
<dbReference type="GO" id="GO:0009055">
    <property type="term" value="F:electron transfer activity"/>
    <property type="evidence" value="ECO:0007669"/>
    <property type="project" value="TreeGrafter"/>
</dbReference>
<dbReference type="InterPro" id="IPR036249">
    <property type="entry name" value="Thioredoxin-like_sf"/>
</dbReference>
<dbReference type="RefSeq" id="WP_024714582.1">
    <property type="nucleotide sequence ID" value="NZ_CP048852.1"/>
</dbReference>
<proteinExistence type="predicted"/>
<dbReference type="CDD" id="cd02976">
    <property type="entry name" value="NrdH"/>
    <property type="match status" value="1"/>
</dbReference>
<dbReference type="SUPFAM" id="SSF52833">
    <property type="entry name" value="Thioredoxin-like"/>
    <property type="match status" value="1"/>
</dbReference>
<gene>
    <name evidence="1" type="ORF">G4P54_14945</name>
</gene>
<dbReference type="AlphaFoldDB" id="A0A6H0WQM4"/>
<dbReference type="PROSITE" id="PS51354">
    <property type="entry name" value="GLUTAREDOXIN_2"/>
    <property type="match status" value="1"/>
</dbReference>
<dbReference type="InterPro" id="IPR051548">
    <property type="entry name" value="Grx-like_ET"/>
</dbReference>
<dbReference type="PANTHER" id="PTHR34386:SF1">
    <property type="entry name" value="GLUTAREDOXIN-LIKE PROTEIN NRDH"/>
    <property type="match status" value="1"/>
</dbReference>
<dbReference type="PANTHER" id="PTHR34386">
    <property type="entry name" value="GLUTAREDOXIN"/>
    <property type="match status" value="1"/>
</dbReference>